<evidence type="ECO:0008006" key="3">
    <source>
        <dbReference type="Google" id="ProtNLM"/>
    </source>
</evidence>
<dbReference type="EMBL" id="AMEP01000098">
    <property type="protein sequence ID" value="EKX99663.1"/>
    <property type="molecule type" value="Genomic_DNA"/>
</dbReference>
<accession>L1N822</accession>
<gene>
    <name evidence="1" type="ORF">HMPREF9151_01609</name>
</gene>
<proteinExistence type="predicted"/>
<dbReference type="HOGENOM" id="CLU_791403_0_0_10"/>
<name>L1N822_9BACT</name>
<protein>
    <recommendedName>
        <fullName evidence="3">Glycosyltransferase subfamily 4-like N-terminal domain-containing protein</fullName>
    </recommendedName>
</protein>
<dbReference type="AlphaFoldDB" id="L1N822"/>
<evidence type="ECO:0000313" key="2">
    <source>
        <dbReference type="Proteomes" id="UP000010433"/>
    </source>
</evidence>
<organism evidence="1 2">
    <name type="scientific">Hoylesella saccharolytica F0055</name>
    <dbReference type="NCBI Taxonomy" id="1127699"/>
    <lineage>
        <taxon>Bacteria</taxon>
        <taxon>Pseudomonadati</taxon>
        <taxon>Bacteroidota</taxon>
        <taxon>Bacteroidia</taxon>
        <taxon>Bacteroidales</taxon>
        <taxon>Prevotellaceae</taxon>
        <taxon>Hoylesella</taxon>
    </lineage>
</organism>
<sequence length="353" mass="41364">MMEKKNNKVLFIDYMLLRGHVNFNRIHINALLNEGYDVKLVLHRDIVEQLNYPSTQYALVIPRRFGIDINNKLLNRLLLLFTLLYIKLRINFKLYDNIIVSSMDELTLGIFPLCRKMLIICHGNAQGLKNGLKRFFIFRLAKYNFFAVFNESMAGPFKEYKIKKLYIISHGCVVPFQYKQDIPSVIPSASFKRIIFHPSPNINQQFLRKILNSDRLQRLLQEESCLLVLRNKYGSAMMRGNIQCIDQYLSMNEYQNLFLTADIILVVYPPDFCYRTSGVSFECIANQKKLLALYNPSLLYCNEYFSYSPIFNDIDELCEKIEYLFTNPYARCIVSAENLIPCYTPILSQIKAY</sequence>
<keyword evidence="2" id="KW-1185">Reference proteome</keyword>
<reference evidence="1 2" key="1">
    <citation type="submission" date="2012-05" db="EMBL/GenBank/DDBJ databases">
        <authorList>
            <person name="Weinstock G."/>
            <person name="Sodergren E."/>
            <person name="Lobos E.A."/>
            <person name="Fulton L."/>
            <person name="Fulton R."/>
            <person name="Courtney L."/>
            <person name="Fronick C."/>
            <person name="O'Laughlin M."/>
            <person name="Godfrey J."/>
            <person name="Wilson R.M."/>
            <person name="Miner T."/>
            <person name="Farmer C."/>
            <person name="Delehaunty K."/>
            <person name="Cordes M."/>
            <person name="Minx P."/>
            <person name="Tomlinson C."/>
            <person name="Chen J."/>
            <person name="Wollam A."/>
            <person name="Pepin K.H."/>
            <person name="Bhonagiri V."/>
            <person name="Zhang X."/>
            <person name="Suruliraj S."/>
            <person name="Warren W."/>
            <person name="Mitreva M."/>
            <person name="Mardis E.R."/>
            <person name="Wilson R.K."/>
        </authorList>
    </citation>
    <scope>NUCLEOTIDE SEQUENCE [LARGE SCALE GENOMIC DNA]</scope>
    <source>
        <strain evidence="1 2">F0055</strain>
    </source>
</reference>
<evidence type="ECO:0000313" key="1">
    <source>
        <dbReference type="EMBL" id="EKX99663.1"/>
    </source>
</evidence>
<dbReference type="STRING" id="1127699.HMPREF9151_01609"/>
<dbReference type="Proteomes" id="UP000010433">
    <property type="component" value="Unassembled WGS sequence"/>
</dbReference>
<comment type="caution">
    <text evidence="1">The sequence shown here is derived from an EMBL/GenBank/DDBJ whole genome shotgun (WGS) entry which is preliminary data.</text>
</comment>
<dbReference type="RefSeq" id="WP_009162915.1">
    <property type="nucleotide sequence ID" value="NZ_KB291003.1"/>
</dbReference>
<dbReference type="PATRIC" id="fig|1127699.3.peg.1486"/>